<dbReference type="FunFam" id="3.30.200.20:FF:000039">
    <property type="entry name" value="receptor-like protein kinase FERONIA"/>
    <property type="match status" value="1"/>
</dbReference>
<organism evidence="14 15">
    <name type="scientific">Stephania yunnanensis</name>
    <dbReference type="NCBI Taxonomy" id="152371"/>
    <lineage>
        <taxon>Eukaryota</taxon>
        <taxon>Viridiplantae</taxon>
        <taxon>Streptophyta</taxon>
        <taxon>Embryophyta</taxon>
        <taxon>Tracheophyta</taxon>
        <taxon>Spermatophyta</taxon>
        <taxon>Magnoliopsida</taxon>
        <taxon>Ranunculales</taxon>
        <taxon>Menispermaceae</taxon>
        <taxon>Menispermoideae</taxon>
        <taxon>Cissampelideae</taxon>
        <taxon>Stephania</taxon>
    </lineage>
</organism>
<reference evidence="14 15" key="1">
    <citation type="submission" date="2024-01" db="EMBL/GenBank/DDBJ databases">
        <title>Genome assemblies of Stephania.</title>
        <authorList>
            <person name="Yang L."/>
        </authorList>
    </citation>
    <scope>NUCLEOTIDE SEQUENCE [LARGE SCALE GENOMIC DNA]</scope>
    <source>
        <strain evidence="14">YNDBR</strain>
        <tissue evidence="14">Leaf</tissue>
    </source>
</reference>
<evidence type="ECO:0000313" key="15">
    <source>
        <dbReference type="Proteomes" id="UP001420932"/>
    </source>
</evidence>
<comment type="caution">
    <text evidence="14">The sequence shown here is derived from an EMBL/GenBank/DDBJ whole genome shotgun (WGS) entry which is preliminary data.</text>
</comment>
<comment type="subcellular location">
    <subcellularLocation>
        <location evidence="1">Membrane</location>
        <topology evidence="1">Single-pass membrane protein</topology>
    </subcellularLocation>
</comment>
<keyword evidence="2" id="KW-0723">Serine/threonine-protein kinase</keyword>
<dbReference type="PIRSF" id="PIRSF000654">
    <property type="entry name" value="Integrin-linked_kinase"/>
    <property type="match status" value="1"/>
</dbReference>
<keyword evidence="4" id="KW-0812">Transmembrane</keyword>
<dbReference type="PANTHER" id="PTHR46008">
    <property type="entry name" value="LEAF RUST 10 DISEASE-RESISTANCE LOCUS RECEPTOR-LIKE PROTEIN KINASE-LIKE 1.4"/>
    <property type="match status" value="1"/>
</dbReference>
<dbReference type="SMART" id="SM00220">
    <property type="entry name" value="S_TKc"/>
    <property type="match status" value="1"/>
</dbReference>
<dbReference type="FunFam" id="1.10.510.10:FF:000161">
    <property type="entry name" value="Wall-associated receptor kinase-like 20"/>
    <property type="match status" value="1"/>
</dbReference>
<name>A0AAP0IH44_9MAGN</name>
<evidence type="ECO:0000256" key="8">
    <source>
        <dbReference type="ARBA" id="ARBA00022840"/>
    </source>
</evidence>
<dbReference type="PROSITE" id="PS50011">
    <property type="entry name" value="PROTEIN_KINASE_DOM"/>
    <property type="match status" value="1"/>
</dbReference>
<evidence type="ECO:0000256" key="7">
    <source>
        <dbReference type="ARBA" id="ARBA00022777"/>
    </source>
</evidence>
<keyword evidence="5" id="KW-0732">Signal</keyword>
<sequence length="334" mass="37788">MSLPAPIFTLIELEQATNNFDPSEELGDGGFGTVYHGKLQDGRHVAVKRLYKNNYKHVEKFINEVTILSRLRHPNLVALYGCTSRRSHELLLVYEFVPNSTVADHLHGERARAGLLTWPLRMAIAIETADALAYLHASDTIHRDVKTTNILLDNHFHVKVADFGLSRLFPRDATHVSTAPQGTPGYLDPEYHLCYQLNDKSDVYSFGVVLIELLSSKPAVDINRHRHEINLAYMAMNKIINHALHELVDPCLGFHSDFTVRTTMTLVSELAFRCLQQERELRPSMMEVVESLRDIKNHGMQPNAEAEVLDNTTPPFSPRTIKDEDAISFTPTII</sequence>
<keyword evidence="3" id="KW-0808">Transferase</keyword>
<evidence type="ECO:0000256" key="12">
    <source>
        <dbReference type="PROSITE-ProRule" id="PRU10141"/>
    </source>
</evidence>
<evidence type="ECO:0000313" key="14">
    <source>
        <dbReference type="EMBL" id="KAK9115439.1"/>
    </source>
</evidence>
<dbReference type="Gene3D" id="3.30.200.20">
    <property type="entry name" value="Phosphorylase Kinase, domain 1"/>
    <property type="match status" value="1"/>
</dbReference>
<dbReference type="GO" id="GO:0005886">
    <property type="term" value="C:plasma membrane"/>
    <property type="evidence" value="ECO:0007669"/>
    <property type="project" value="UniProtKB-ARBA"/>
</dbReference>
<evidence type="ECO:0000256" key="5">
    <source>
        <dbReference type="ARBA" id="ARBA00022729"/>
    </source>
</evidence>
<dbReference type="Pfam" id="PF00069">
    <property type="entry name" value="Pkinase"/>
    <property type="match status" value="1"/>
</dbReference>
<keyword evidence="8 12" id="KW-0067">ATP-binding</keyword>
<accession>A0AAP0IH44</accession>
<evidence type="ECO:0000256" key="1">
    <source>
        <dbReference type="ARBA" id="ARBA00004167"/>
    </source>
</evidence>
<dbReference type="InterPro" id="IPR011009">
    <property type="entry name" value="Kinase-like_dom_sf"/>
</dbReference>
<dbReference type="GO" id="GO:0005524">
    <property type="term" value="F:ATP binding"/>
    <property type="evidence" value="ECO:0007669"/>
    <property type="project" value="UniProtKB-UniRule"/>
</dbReference>
<dbReference type="InterPro" id="IPR000719">
    <property type="entry name" value="Prot_kinase_dom"/>
</dbReference>
<evidence type="ECO:0000256" key="9">
    <source>
        <dbReference type="ARBA" id="ARBA00022989"/>
    </source>
</evidence>
<proteinExistence type="predicted"/>
<dbReference type="Proteomes" id="UP001420932">
    <property type="component" value="Unassembled WGS sequence"/>
</dbReference>
<evidence type="ECO:0000256" key="10">
    <source>
        <dbReference type="ARBA" id="ARBA00023136"/>
    </source>
</evidence>
<evidence type="ECO:0000256" key="6">
    <source>
        <dbReference type="ARBA" id="ARBA00022741"/>
    </source>
</evidence>
<keyword evidence="15" id="KW-1185">Reference proteome</keyword>
<evidence type="ECO:0000256" key="11">
    <source>
        <dbReference type="ARBA" id="ARBA00023180"/>
    </source>
</evidence>
<feature type="domain" description="Protein kinase" evidence="13">
    <location>
        <begin position="20"/>
        <end position="301"/>
    </location>
</feature>
<dbReference type="EMBL" id="JBBNAF010000009">
    <property type="protein sequence ID" value="KAK9115439.1"/>
    <property type="molecule type" value="Genomic_DNA"/>
</dbReference>
<keyword evidence="9" id="KW-1133">Transmembrane helix</keyword>
<keyword evidence="6 12" id="KW-0547">Nucleotide-binding</keyword>
<dbReference type="AlphaFoldDB" id="A0AAP0IH44"/>
<evidence type="ECO:0000259" key="13">
    <source>
        <dbReference type="PROSITE" id="PS50011"/>
    </source>
</evidence>
<keyword evidence="7" id="KW-0418">Kinase</keyword>
<dbReference type="InterPro" id="IPR017441">
    <property type="entry name" value="Protein_kinase_ATP_BS"/>
</dbReference>
<dbReference type="PANTHER" id="PTHR46008:SF2">
    <property type="entry name" value="LEAF RUST 10 DISEASE-RESISTANCE LOCUS RECEPTOR-LIKE PROTEIN KINASE-LIKE 1.4"/>
    <property type="match status" value="1"/>
</dbReference>
<protein>
    <recommendedName>
        <fullName evidence="13">Protein kinase domain-containing protein</fullName>
    </recommendedName>
</protein>
<keyword evidence="10" id="KW-0472">Membrane</keyword>
<dbReference type="Gene3D" id="1.10.510.10">
    <property type="entry name" value="Transferase(Phosphotransferase) domain 1"/>
    <property type="match status" value="1"/>
</dbReference>
<dbReference type="SUPFAM" id="SSF56112">
    <property type="entry name" value="Protein kinase-like (PK-like)"/>
    <property type="match status" value="1"/>
</dbReference>
<gene>
    <name evidence="14" type="ORF">Syun_022236</name>
</gene>
<dbReference type="PROSITE" id="PS00107">
    <property type="entry name" value="PROTEIN_KINASE_ATP"/>
    <property type="match status" value="1"/>
</dbReference>
<keyword evidence="11" id="KW-0325">Glycoprotein</keyword>
<evidence type="ECO:0000256" key="3">
    <source>
        <dbReference type="ARBA" id="ARBA00022679"/>
    </source>
</evidence>
<dbReference type="GO" id="GO:0004674">
    <property type="term" value="F:protein serine/threonine kinase activity"/>
    <property type="evidence" value="ECO:0007669"/>
    <property type="project" value="UniProtKB-KW"/>
</dbReference>
<evidence type="ECO:0000256" key="4">
    <source>
        <dbReference type="ARBA" id="ARBA00022692"/>
    </source>
</evidence>
<evidence type="ECO:0000256" key="2">
    <source>
        <dbReference type="ARBA" id="ARBA00022527"/>
    </source>
</evidence>
<feature type="binding site" evidence="12">
    <location>
        <position position="48"/>
    </location>
    <ligand>
        <name>ATP</name>
        <dbReference type="ChEBI" id="CHEBI:30616"/>
    </ligand>
</feature>